<evidence type="ECO:0000256" key="1">
    <source>
        <dbReference type="ARBA" id="ARBA00004167"/>
    </source>
</evidence>
<evidence type="ECO:0008006" key="7">
    <source>
        <dbReference type="Google" id="ProtNLM"/>
    </source>
</evidence>
<dbReference type="PANTHER" id="PTHR21461:SF69">
    <property type="entry name" value="GLYCOSYLTRANSFERASE FAMILY 92 PROTEIN"/>
    <property type="match status" value="1"/>
</dbReference>
<keyword evidence="6" id="KW-1185">Reference proteome</keyword>
<dbReference type="Proteomes" id="UP001180453">
    <property type="component" value="Unassembled WGS sequence"/>
</dbReference>
<sequence>MTQGIKIEICSIVKNEARYIAEWLEYHFGLGIAHITLYNNGSEDNLSEVCSYFDNVTLVEWPERGNQQRTAYQHYLRRSKFRKVWTAFIDADEFIFDACGTGLNAFVEGLDYDVGGLEMPWVIFDSNNNTLRPKGLVLENYTRKHAVAPQQNVKTLCRPEAINEEDFRCPHRFSYREGFRSVEVSLNELPLFHYMLRSTEDVWLKVTRGDVWSRETERKRLCNVERAVRSILDKYDNGDTPDFRMLRFVPELREKLQRRGVYYDDYLVAGRSSVPAPSQKSDPEHEGNIRQG</sequence>
<comment type="subcellular location">
    <subcellularLocation>
        <location evidence="1">Membrane</location>
        <topology evidence="1">Single-pass membrane protein</topology>
    </subcellularLocation>
</comment>
<keyword evidence="2" id="KW-0812">Transmembrane</keyword>
<dbReference type="InterPro" id="IPR029044">
    <property type="entry name" value="Nucleotide-diphossugar_trans"/>
</dbReference>
<evidence type="ECO:0000256" key="3">
    <source>
        <dbReference type="ARBA" id="ARBA00022989"/>
    </source>
</evidence>
<proteinExistence type="predicted"/>
<feature type="region of interest" description="Disordered" evidence="4">
    <location>
        <begin position="273"/>
        <end position="292"/>
    </location>
</feature>
<keyword evidence="3" id="KW-0472">Membrane</keyword>
<evidence type="ECO:0000313" key="6">
    <source>
        <dbReference type="Proteomes" id="UP001180453"/>
    </source>
</evidence>
<gene>
    <name evidence="5" type="ORF">J2X20_004597</name>
</gene>
<dbReference type="PANTHER" id="PTHR21461">
    <property type="entry name" value="GLYCOSYLTRANSFERASE FAMILY 92 PROTEIN"/>
    <property type="match status" value="1"/>
</dbReference>
<evidence type="ECO:0000313" key="5">
    <source>
        <dbReference type="EMBL" id="MDR7271923.1"/>
    </source>
</evidence>
<evidence type="ECO:0000256" key="4">
    <source>
        <dbReference type="SAM" id="MobiDB-lite"/>
    </source>
</evidence>
<comment type="caution">
    <text evidence="5">The sequence shown here is derived from an EMBL/GenBank/DDBJ whole genome shotgun (WGS) entry which is preliminary data.</text>
</comment>
<protein>
    <recommendedName>
        <fullName evidence="7">Glycosyl transferase family 2</fullName>
    </recommendedName>
</protein>
<organism evidence="5 6">
    <name type="scientific">Roseateles saccharophilus</name>
    <name type="common">Pseudomonas saccharophila</name>
    <dbReference type="NCBI Taxonomy" id="304"/>
    <lineage>
        <taxon>Bacteria</taxon>
        <taxon>Pseudomonadati</taxon>
        <taxon>Pseudomonadota</taxon>
        <taxon>Betaproteobacteria</taxon>
        <taxon>Burkholderiales</taxon>
        <taxon>Sphaerotilaceae</taxon>
        <taxon>Roseateles</taxon>
    </lineage>
</organism>
<dbReference type="Pfam" id="PF13704">
    <property type="entry name" value="Glyco_tranf_2_4"/>
    <property type="match status" value="1"/>
</dbReference>
<reference evidence="5 6" key="1">
    <citation type="submission" date="2023-07" db="EMBL/GenBank/DDBJ databases">
        <title>Sorghum-associated microbial communities from plants grown in Nebraska, USA.</title>
        <authorList>
            <person name="Schachtman D."/>
        </authorList>
    </citation>
    <scope>NUCLEOTIDE SEQUENCE [LARGE SCALE GENOMIC DNA]</scope>
    <source>
        <strain evidence="5 6">BE314</strain>
    </source>
</reference>
<feature type="compositionally biased region" description="Basic and acidic residues" evidence="4">
    <location>
        <begin position="281"/>
        <end position="292"/>
    </location>
</feature>
<evidence type="ECO:0000256" key="2">
    <source>
        <dbReference type="ARBA" id="ARBA00022692"/>
    </source>
</evidence>
<keyword evidence="3" id="KW-1133">Transmembrane helix</keyword>
<dbReference type="EMBL" id="JAVDXU010000004">
    <property type="protein sequence ID" value="MDR7271923.1"/>
    <property type="molecule type" value="Genomic_DNA"/>
</dbReference>
<name>A0ABU1YST8_ROSSA</name>
<dbReference type="SUPFAM" id="SSF53448">
    <property type="entry name" value="Nucleotide-diphospho-sugar transferases"/>
    <property type="match status" value="1"/>
</dbReference>
<accession>A0ABU1YST8</accession>